<evidence type="ECO:0000256" key="1">
    <source>
        <dbReference type="SAM" id="MobiDB-lite"/>
    </source>
</evidence>
<gene>
    <name evidence="2" type="ORF">M5K25_016767</name>
</gene>
<keyword evidence="3" id="KW-1185">Reference proteome</keyword>
<proteinExistence type="predicted"/>
<protein>
    <submittedName>
        <fullName evidence="2">Uncharacterized protein</fullName>
    </submittedName>
</protein>
<dbReference type="AlphaFoldDB" id="A0ABD0USR5"/>
<evidence type="ECO:0000313" key="3">
    <source>
        <dbReference type="Proteomes" id="UP001552299"/>
    </source>
</evidence>
<feature type="region of interest" description="Disordered" evidence="1">
    <location>
        <begin position="1"/>
        <end position="21"/>
    </location>
</feature>
<organism evidence="2 3">
    <name type="scientific">Dendrobium thyrsiflorum</name>
    <name type="common">Pinecone-like raceme dendrobium</name>
    <name type="synonym">Orchid</name>
    <dbReference type="NCBI Taxonomy" id="117978"/>
    <lineage>
        <taxon>Eukaryota</taxon>
        <taxon>Viridiplantae</taxon>
        <taxon>Streptophyta</taxon>
        <taxon>Embryophyta</taxon>
        <taxon>Tracheophyta</taxon>
        <taxon>Spermatophyta</taxon>
        <taxon>Magnoliopsida</taxon>
        <taxon>Liliopsida</taxon>
        <taxon>Asparagales</taxon>
        <taxon>Orchidaceae</taxon>
        <taxon>Epidendroideae</taxon>
        <taxon>Malaxideae</taxon>
        <taxon>Dendrobiinae</taxon>
        <taxon>Dendrobium</taxon>
    </lineage>
</organism>
<accession>A0ABD0USR5</accession>
<reference evidence="2 3" key="1">
    <citation type="journal article" date="2024" name="Plant Biotechnol. J.">
        <title>Dendrobium thyrsiflorum genome and its molecular insights into genes involved in important horticultural traits.</title>
        <authorList>
            <person name="Chen B."/>
            <person name="Wang J.Y."/>
            <person name="Zheng P.J."/>
            <person name="Li K.L."/>
            <person name="Liang Y.M."/>
            <person name="Chen X.F."/>
            <person name="Zhang C."/>
            <person name="Zhao X."/>
            <person name="He X."/>
            <person name="Zhang G.Q."/>
            <person name="Liu Z.J."/>
            <person name="Xu Q."/>
        </authorList>
    </citation>
    <scope>NUCLEOTIDE SEQUENCE [LARGE SCALE GENOMIC DNA]</scope>
    <source>
        <strain evidence="2">GZMU011</strain>
    </source>
</reference>
<evidence type="ECO:0000313" key="2">
    <source>
        <dbReference type="EMBL" id="KAL0913316.1"/>
    </source>
</evidence>
<dbReference type="EMBL" id="JANQDX010000013">
    <property type="protein sequence ID" value="KAL0913316.1"/>
    <property type="molecule type" value="Genomic_DNA"/>
</dbReference>
<feature type="region of interest" description="Disordered" evidence="1">
    <location>
        <begin position="85"/>
        <end position="118"/>
    </location>
</feature>
<sequence>MLQSLLSEKETRSQSEQSPSRVIEEFKRSIAFKMIIQDQIQEARDHIYDIEVKALEQECIEEGFVRGFLKGVRLVHRKTGAAVEGLTPSQASGDSPSDSDGDEIESELQKAFDLDGDTDIEIL</sequence>
<dbReference type="Proteomes" id="UP001552299">
    <property type="component" value="Unassembled WGS sequence"/>
</dbReference>
<comment type="caution">
    <text evidence="2">The sequence shown here is derived from an EMBL/GenBank/DDBJ whole genome shotgun (WGS) entry which is preliminary data.</text>
</comment>
<name>A0ABD0USR5_DENTH</name>
<feature type="compositionally biased region" description="Acidic residues" evidence="1">
    <location>
        <begin position="97"/>
        <end position="106"/>
    </location>
</feature>